<evidence type="ECO:0000256" key="1">
    <source>
        <dbReference type="ARBA" id="ARBA00012552"/>
    </source>
</evidence>
<proteinExistence type="predicted"/>
<dbReference type="PANTHER" id="PTHR22655">
    <property type="entry name" value="ATP-DEPENDENT RNA HELICASE TDRD12-RELATED"/>
    <property type="match status" value="1"/>
</dbReference>
<keyword evidence="17" id="KW-1185">Reference proteome</keyword>
<dbReference type="PROSITE" id="PS51203">
    <property type="entry name" value="CS"/>
    <property type="match status" value="1"/>
</dbReference>
<gene>
    <name evidence="16" type="ORF">MEUPH1_LOCUS19389</name>
</gene>
<dbReference type="SUPFAM" id="SSF49764">
    <property type="entry name" value="HSP20-like chaperones"/>
    <property type="match status" value="1"/>
</dbReference>
<dbReference type="EC" id="3.6.4.13" evidence="1"/>
<dbReference type="AlphaFoldDB" id="A0AAV0X8N6"/>
<evidence type="ECO:0000256" key="12">
    <source>
        <dbReference type="ARBA" id="ARBA00047984"/>
    </source>
</evidence>
<dbReference type="GO" id="GO:0003724">
    <property type="term" value="F:RNA helicase activity"/>
    <property type="evidence" value="ECO:0007669"/>
    <property type="project" value="UniProtKB-EC"/>
</dbReference>
<evidence type="ECO:0000313" key="16">
    <source>
        <dbReference type="EMBL" id="CAI6364583.1"/>
    </source>
</evidence>
<dbReference type="GO" id="GO:0005524">
    <property type="term" value="F:ATP binding"/>
    <property type="evidence" value="ECO:0007669"/>
    <property type="project" value="UniProtKB-KW"/>
</dbReference>
<accession>A0AAV0X8N6</accession>
<comment type="caution">
    <text evidence="16">The sequence shown here is derived from an EMBL/GenBank/DDBJ whole genome shotgun (WGS) entry which is preliminary data.</text>
</comment>
<dbReference type="InterPro" id="IPR011545">
    <property type="entry name" value="DEAD/DEAH_box_helicase_dom"/>
</dbReference>
<keyword evidence="3" id="KW-0677">Repeat</keyword>
<dbReference type="InterPro" id="IPR035437">
    <property type="entry name" value="SNase_OB-fold_sf"/>
</dbReference>
<comment type="catalytic activity">
    <reaction evidence="12">
        <text>ATP + H2O = ADP + phosphate + H(+)</text>
        <dbReference type="Rhea" id="RHEA:13065"/>
        <dbReference type="ChEBI" id="CHEBI:15377"/>
        <dbReference type="ChEBI" id="CHEBI:15378"/>
        <dbReference type="ChEBI" id="CHEBI:30616"/>
        <dbReference type="ChEBI" id="CHEBI:43474"/>
        <dbReference type="ChEBI" id="CHEBI:456216"/>
        <dbReference type="EC" id="3.6.4.13"/>
    </reaction>
</comment>
<keyword evidence="6" id="KW-0378">Hydrolase</keyword>
<keyword evidence="8" id="KW-0067">ATP-binding</keyword>
<dbReference type="InterPro" id="IPR002999">
    <property type="entry name" value="Tudor"/>
</dbReference>
<feature type="domain" description="Tudor" evidence="14">
    <location>
        <begin position="815"/>
        <end position="874"/>
    </location>
</feature>
<dbReference type="GO" id="GO:0003676">
    <property type="term" value="F:nucleic acid binding"/>
    <property type="evidence" value="ECO:0007669"/>
    <property type="project" value="InterPro"/>
</dbReference>
<dbReference type="GO" id="GO:0051321">
    <property type="term" value="P:meiotic cell cycle"/>
    <property type="evidence" value="ECO:0007669"/>
    <property type="project" value="UniProtKB-KW"/>
</dbReference>
<dbReference type="Gene3D" id="2.30.30.140">
    <property type="match status" value="2"/>
</dbReference>
<keyword evidence="2" id="KW-0217">Developmental protein</keyword>
<dbReference type="PANTHER" id="PTHR22655:SF2">
    <property type="entry name" value="ATP-DEPENDENT RNA HELICASE TDRD12-RELATED"/>
    <property type="match status" value="1"/>
</dbReference>
<dbReference type="InterPro" id="IPR008978">
    <property type="entry name" value="HSP20-like_chaperone"/>
</dbReference>
<evidence type="ECO:0000256" key="10">
    <source>
        <dbReference type="ARBA" id="ARBA00023158"/>
    </source>
</evidence>
<evidence type="ECO:0000256" key="13">
    <source>
        <dbReference type="SAM" id="MobiDB-lite"/>
    </source>
</evidence>
<dbReference type="Gene3D" id="2.60.40.790">
    <property type="match status" value="1"/>
</dbReference>
<feature type="compositionally biased region" description="Acidic residues" evidence="13">
    <location>
        <begin position="1237"/>
        <end position="1255"/>
    </location>
</feature>
<dbReference type="GO" id="GO:0016787">
    <property type="term" value="F:hydrolase activity"/>
    <property type="evidence" value="ECO:0007669"/>
    <property type="project" value="UniProtKB-KW"/>
</dbReference>
<evidence type="ECO:0000256" key="3">
    <source>
        <dbReference type="ARBA" id="ARBA00022737"/>
    </source>
</evidence>
<keyword evidence="7" id="KW-0347">Helicase</keyword>
<dbReference type="EMBL" id="CARXXK010000004">
    <property type="protein sequence ID" value="CAI6364583.1"/>
    <property type="molecule type" value="Genomic_DNA"/>
</dbReference>
<keyword evidence="9" id="KW-0744">Spermatogenesis</keyword>
<dbReference type="GO" id="GO:0031047">
    <property type="term" value="P:regulatory ncRNA-mediated gene silencing"/>
    <property type="evidence" value="ECO:0007669"/>
    <property type="project" value="UniProtKB-KW"/>
</dbReference>
<dbReference type="SUPFAM" id="SSF52540">
    <property type="entry name" value="P-loop containing nucleoside triphosphate hydrolases"/>
    <property type="match status" value="2"/>
</dbReference>
<evidence type="ECO:0000256" key="2">
    <source>
        <dbReference type="ARBA" id="ARBA00022473"/>
    </source>
</evidence>
<organism evidence="16 17">
    <name type="scientific">Macrosiphum euphorbiae</name>
    <name type="common">potato aphid</name>
    <dbReference type="NCBI Taxonomy" id="13131"/>
    <lineage>
        <taxon>Eukaryota</taxon>
        <taxon>Metazoa</taxon>
        <taxon>Ecdysozoa</taxon>
        <taxon>Arthropoda</taxon>
        <taxon>Hexapoda</taxon>
        <taxon>Insecta</taxon>
        <taxon>Pterygota</taxon>
        <taxon>Neoptera</taxon>
        <taxon>Paraneoptera</taxon>
        <taxon>Hemiptera</taxon>
        <taxon>Sternorrhyncha</taxon>
        <taxon>Aphidomorpha</taxon>
        <taxon>Aphidoidea</taxon>
        <taxon>Aphididae</taxon>
        <taxon>Macrosiphini</taxon>
        <taxon>Macrosiphum</taxon>
    </lineage>
</organism>
<dbReference type="Pfam" id="PF00567">
    <property type="entry name" value="TUDOR"/>
    <property type="match status" value="1"/>
</dbReference>
<dbReference type="CDD" id="cd20435">
    <property type="entry name" value="Tudor_TDRD12_rpt2"/>
    <property type="match status" value="1"/>
</dbReference>
<dbReference type="SUPFAM" id="SSF63748">
    <property type="entry name" value="Tudor/PWWP/MBT"/>
    <property type="match status" value="2"/>
</dbReference>
<reference evidence="16 17" key="1">
    <citation type="submission" date="2023-01" db="EMBL/GenBank/DDBJ databases">
        <authorList>
            <person name="Whitehead M."/>
        </authorList>
    </citation>
    <scope>NUCLEOTIDE SEQUENCE [LARGE SCALE GENOMIC DNA]</scope>
</reference>
<evidence type="ECO:0000313" key="17">
    <source>
        <dbReference type="Proteomes" id="UP001160148"/>
    </source>
</evidence>
<evidence type="ECO:0000256" key="11">
    <source>
        <dbReference type="ARBA" id="ARBA00023254"/>
    </source>
</evidence>
<sequence>MSLQINLRKYTDLLYDDNGSKNNWNSTPVYGPYEKLYLSDWGQSNIHHEIVQAFDKMNIKQMKPIQQNSFLYLMNHYNTAMIGFSKEIYYLLSKYLFSSIMSNSDKMKSFVIGPKAIILSSSSASCSTLEYLSNKLFSSTIKRNNVFVAYESSPVQHTIAALCNGCDILIATPTSLQNVLTQSKIFNYSNLRHFVFDNVDLLLDNYKNQMPNFLHILTKLKEKEGCNIQLISASVKWNNDVDTFLKPVVIKWQYIFGSPLEAARYMKINLYVKQVKDDKLEKILELLKNNIKYCQSVLITSDADELEIISSYIQQHDSSIEVLVPSQMRISNVYTLQKWNEPLEKKHRLLICSDNMMIDFYVVDADCLIHYDIPSNKQNFSMRFNVLQNSSNVMINKERSTYIFLSNNTKDMLQLPKVVEVMKSFGNGKVDPILQKHAKNLTDSLEKEKINCFFCSEIQQFGYCSTPMSCKSRHILFKQLDEPGVNIPRSGIAIVKILNVYDASHMSAKLLKLNCTNNVNDEQHWSNVVDYTDTINHKLSSYFSKRDSEVLHENPKPGDMVAVQVESSSIKMIDTAYFRALVINVVDNNTANSKVMVKLIDEGYIETVSKWKVFVLPDMLKSVHTTTVDMFVASIKPIGFDKTWPTQANHCLIKHLKDVNICNNTIIVKVEMVLGTTIWIKKMYEKYWDTDLKKYGLREILPEILLNTGYADMNFEHIGNLTELSVSAGIAKPLLLKNSFEDKRELSIEEYMSLYKLPQPQWAHLDQSSNLVSVEYIISPKMFFVKNTKHYDRLNNLQLMIDKYIEEKQLNKLNDVINGAICLAKYPHTNKYNRVKIIEKFDNGDVEVLFVDIGEFIYIKFHLLLTIHPDLITYLPFQAIECSLSGVKNTLPTGNELNELTDYLFDMTQNPLYLKVINTISSTTFTGGSHYEVILFDAEITVNLEFQTKFSQYCDTLEMSKLLDCINTEYYNEDICEEDNANIPYVIDENNLEIEDDFASEILTSIFGKEFANNFKCIDQNIEDVKKEESLSITDVKPIIESGPLKDCITVEPIKTQEIIPISNAVMLKDKSVQNNFKQQLREKRRNICLTCNTNIQSIIPICTWHQDRNNIYLKLNILEIDDFSVDSTLESIKFKSQFKHFAYEFFVRLYGFIIDKSITHRHNYEGFQIKAEKLYKTDYKWPQLFSCSKHHTYVKYDTNHIEIKDLTIWEKAMNKFKLSAKGTPLNSINDEYSSSEGEDEDEEHRDFDDSIDDY</sequence>
<dbReference type="Gene3D" id="3.40.50.300">
    <property type="entry name" value="P-loop containing nucleotide triphosphate hydrolases"/>
    <property type="match status" value="1"/>
</dbReference>
<feature type="domain" description="CS" evidence="15">
    <location>
        <begin position="1098"/>
        <end position="1186"/>
    </location>
</feature>
<dbReference type="PROSITE" id="PS50304">
    <property type="entry name" value="TUDOR"/>
    <property type="match status" value="1"/>
</dbReference>
<keyword evidence="4" id="KW-0547">Nucleotide-binding</keyword>
<evidence type="ECO:0000256" key="8">
    <source>
        <dbReference type="ARBA" id="ARBA00022840"/>
    </source>
</evidence>
<dbReference type="SMART" id="SM00333">
    <property type="entry name" value="TUDOR"/>
    <property type="match status" value="2"/>
</dbReference>
<dbReference type="GO" id="GO:0005737">
    <property type="term" value="C:cytoplasm"/>
    <property type="evidence" value="ECO:0007669"/>
    <property type="project" value="UniProtKB-ARBA"/>
</dbReference>
<keyword evidence="5" id="KW-0221">Differentiation</keyword>
<keyword evidence="11" id="KW-0469">Meiosis</keyword>
<feature type="region of interest" description="Disordered" evidence="13">
    <location>
        <begin position="1224"/>
        <end position="1255"/>
    </location>
</feature>
<name>A0AAV0X8N6_9HEMI</name>
<evidence type="ECO:0000259" key="14">
    <source>
        <dbReference type="PROSITE" id="PS50304"/>
    </source>
</evidence>
<dbReference type="GO" id="GO:0042078">
    <property type="term" value="P:germ-line stem cell division"/>
    <property type="evidence" value="ECO:0007669"/>
    <property type="project" value="TreeGrafter"/>
</dbReference>
<dbReference type="Pfam" id="PF00270">
    <property type="entry name" value="DEAD"/>
    <property type="match status" value="1"/>
</dbReference>
<dbReference type="InterPro" id="IPR027417">
    <property type="entry name" value="P-loop_NTPase"/>
</dbReference>
<protein>
    <recommendedName>
        <fullName evidence="1">RNA helicase</fullName>
        <ecNumber evidence="1">3.6.4.13</ecNumber>
    </recommendedName>
</protein>
<keyword evidence="10" id="KW-0943">RNA-mediated gene silencing</keyword>
<evidence type="ECO:0000259" key="15">
    <source>
        <dbReference type="PROSITE" id="PS51203"/>
    </source>
</evidence>
<evidence type="ECO:0000256" key="5">
    <source>
        <dbReference type="ARBA" id="ARBA00022782"/>
    </source>
</evidence>
<dbReference type="Proteomes" id="UP001160148">
    <property type="component" value="Unassembled WGS sequence"/>
</dbReference>
<evidence type="ECO:0000256" key="6">
    <source>
        <dbReference type="ARBA" id="ARBA00022801"/>
    </source>
</evidence>
<evidence type="ECO:0000256" key="4">
    <source>
        <dbReference type="ARBA" id="ARBA00022741"/>
    </source>
</evidence>
<evidence type="ECO:0000256" key="9">
    <source>
        <dbReference type="ARBA" id="ARBA00022871"/>
    </source>
</evidence>
<evidence type="ECO:0000256" key="7">
    <source>
        <dbReference type="ARBA" id="ARBA00022806"/>
    </source>
</evidence>
<dbReference type="Gene3D" id="2.40.50.90">
    <property type="match status" value="1"/>
</dbReference>
<dbReference type="GO" id="GO:0007283">
    <property type="term" value="P:spermatogenesis"/>
    <property type="evidence" value="ECO:0007669"/>
    <property type="project" value="UniProtKB-KW"/>
</dbReference>
<dbReference type="InterPro" id="IPR007052">
    <property type="entry name" value="CS_dom"/>
</dbReference>